<comment type="caution">
    <text evidence="3">The sequence shown here is derived from an EMBL/GenBank/DDBJ whole genome shotgun (WGS) entry which is preliminary data.</text>
</comment>
<dbReference type="PANTHER" id="PTHR15298">
    <property type="entry name" value="L-COA N-ACYLTRANSFERASE-RELATED"/>
    <property type="match status" value="1"/>
</dbReference>
<dbReference type="Gene3D" id="3.40.630.30">
    <property type="match status" value="1"/>
</dbReference>
<gene>
    <name evidence="3" type="ORF">PMAYCL1PPCAC_10982</name>
</gene>
<keyword evidence="4" id="KW-1185">Reference proteome</keyword>
<feature type="non-terminal residue" evidence="3">
    <location>
        <position position="202"/>
    </location>
</feature>
<evidence type="ECO:0000259" key="2">
    <source>
        <dbReference type="Pfam" id="PF08445"/>
    </source>
</evidence>
<keyword evidence="1" id="KW-0012">Acyltransferase</keyword>
<feature type="domain" description="GCN5-related N-acetyltransferase Rv2170-like" evidence="2">
    <location>
        <begin position="98"/>
        <end position="158"/>
    </location>
</feature>
<dbReference type="Pfam" id="PF08445">
    <property type="entry name" value="FR47"/>
    <property type="match status" value="1"/>
</dbReference>
<dbReference type="EMBL" id="BTRK01000003">
    <property type="protein sequence ID" value="GMR40787.1"/>
    <property type="molecule type" value="Genomic_DNA"/>
</dbReference>
<dbReference type="InterPro" id="IPR013653">
    <property type="entry name" value="GCN5-like_dom"/>
</dbReference>
<accession>A0AAN5CEL2</accession>
<dbReference type="PANTHER" id="PTHR15298:SF1">
    <property type="entry name" value="GLYCINE N-ACYLTRANSFERASE-LIKE PROTEIN"/>
    <property type="match status" value="1"/>
</dbReference>
<dbReference type="AlphaFoldDB" id="A0AAN5CEL2"/>
<reference evidence="4" key="1">
    <citation type="submission" date="2022-10" db="EMBL/GenBank/DDBJ databases">
        <title>Genome assembly of Pristionchus species.</title>
        <authorList>
            <person name="Yoshida K."/>
            <person name="Sommer R.J."/>
        </authorList>
    </citation>
    <scope>NUCLEOTIDE SEQUENCE [LARGE SCALE GENOMIC DNA]</scope>
    <source>
        <strain evidence="4">RS5460</strain>
    </source>
</reference>
<name>A0AAN5CEL2_9BILA</name>
<evidence type="ECO:0000313" key="4">
    <source>
        <dbReference type="Proteomes" id="UP001328107"/>
    </source>
</evidence>
<dbReference type="InterPro" id="IPR010313">
    <property type="entry name" value="Glycine_N-acyltransferase"/>
</dbReference>
<feature type="non-terminal residue" evidence="3">
    <location>
        <position position="1"/>
    </location>
</feature>
<dbReference type="GO" id="GO:0047961">
    <property type="term" value="F:glycine N-acyltransferase activity"/>
    <property type="evidence" value="ECO:0007669"/>
    <property type="project" value="InterPro"/>
</dbReference>
<evidence type="ECO:0000256" key="1">
    <source>
        <dbReference type="RuleBase" id="RU368002"/>
    </source>
</evidence>
<dbReference type="Proteomes" id="UP001328107">
    <property type="component" value="Unassembled WGS sequence"/>
</dbReference>
<organism evidence="3 4">
    <name type="scientific">Pristionchus mayeri</name>
    <dbReference type="NCBI Taxonomy" id="1317129"/>
    <lineage>
        <taxon>Eukaryota</taxon>
        <taxon>Metazoa</taxon>
        <taxon>Ecdysozoa</taxon>
        <taxon>Nematoda</taxon>
        <taxon>Chromadorea</taxon>
        <taxon>Rhabditida</taxon>
        <taxon>Rhabditina</taxon>
        <taxon>Diplogasteromorpha</taxon>
        <taxon>Diplogasteroidea</taxon>
        <taxon>Neodiplogasteridae</taxon>
        <taxon>Pristionchus</taxon>
    </lineage>
</organism>
<protein>
    <recommendedName>
        <fullName evidence="1">Glycine N-acyltransferase-like protein</fullName>
        <ecNumber evidence="1">2.3.1.-</ecNumber>
    </recommendedName>
</protein>
<comment type="similarity">
    <text evidence="1">Belongs to the glycine N-acyltransferase family.</text>
</comment>
<dbReference type="SUPFAM" id="SSF55729">
    <property type="entry name" value="Acyl-CoA N-acyltransferases (Nat)"/>
    <property type="match status" value="1"/>
</dbReference>
<keyword evidence="1" id="KW-0808">Transferase</keyword>
<dbReference type="InterPro" id="IPR016181">
    <property type="entry name" value="Acyl_CoA_acyltransferase"/>
</dbReference>
<proteinExistence type="inferred from homology"/>
<evidence type="ECO:0000313" key="3">
    <source>
        <dbReference type="EMBL" id="GMR40787.1"/>
    </source>
</evidence>
<sequence>IILQESFTGYFQFLELQSEGAPFETVDADGNFIPFFMNEEHKQKLLEMDFSAPEGFKIGSIDVPIDYEKMYDVWPFRALTRPETLRKRLEELPSVCVRADDGRLASWFTIHTFGELTHLYTLEHFRGKGLGLLVENLLSQMIAREGLHVFKYVVETNVDVIRRTMTHPLWSRWMSMKEGKDDVQEDVIWSFSLFKYRKGMRN</sequence>
<dbReference type="EC" id="2.3.1.-" evidence="1"/>
<dbReference type="GO" id="GO:0005739">
    <property type="term" value="C:mitochondrion"/>
    <property type="evidence" value="ECO:0007669"/>
    <property type="project" value="InterPro"/>
</dbReference>